<sequence length="806" mass="89800">MPCSLPEFSVPLITIFFLVFGASNVSNAIVPTSSTFKYVNEDYRPLLTYLFPFQLCFYNTTPNAFTLALRMGSPRSESIMRWVWEANRGRPVRENATLTFGSDGNLVLADADGTVAWQNGHCQQGRVLVGQTLRSNGPKKLVSRMSIADGFEGPYSFVMEQRFLKKYYKTKNSASPFLYHRSDEFGNGQGSLANLIFYCKPGTEQAYTYKLGFTSDMKGSTSSGTYIFSRPKYNSTYSLLRVESDGNLTIYTFNENTTFKLFDGDDHESRCNLPKKSGSLGICDDNQCVACPKPKGLTGWSQSCAPPALSPCKSAANVGYYKVVGVEHFTSKYTEGDGPMKLNDCRVKCSNDCGCLGFFYREESSKCLLVPELGPWLRAQSIVILKGLELSNSDGMFGRYYINEGETGELSVEYFADYRALPIFLLPFQLCFYNTTPNAFTLGLRMGSRRSESLMRWVWDANRGRPVRENATLTFGSNGNLVLADADGTVAWQTGTANKGVVGLNIQQNGNLVLYEKKGKFIWQSFDHPTDTLLVGQTLRSNGPNKLVSRTSIADGSEGPYSFVMEQRFLKMYYKTKNSPLPLLYYRSYEFGNGQGSLANLKFYCSPETEQAYAYELGFTFDMKGSTSSGTYILSRPKYNSTHSMLRVEPDGKLKIYTFNENVEWGTWENTFKLFDGDDYESLCNLPRKCGSLGICEDNQCVACPKPKGLMGWSKSCAPPVLSPCKGGGDNVGYYKVVGVEHFTNGYTEGDGPMKLNDCRVKCSNDCGCLGFFYKEESSKCLLVPELGTLVKVTNLAHVAYIKMPK</sequence>
<dbReference type="SMART" id="SM00108">
    <property type="entry name" value="B_lectin"/>
    <property type="match status" value="2"/>
</dbReference>
<feature type="domain" description="Bulb-type lectin" evidence="5">
    <location>
        <begin position="32"/>
        <end position="154"/>
    </location>
</feature>
<keyword evidence="7" id="KW-1185">Reference proteome</keyword>
<dbReference type="SUPFAM" id="SSF51110">
    <property type="entry name" value="alpha-D-mannose-specific plant lectins"/>
    <property type="match status" value="2"/>
</dbReference>
<dbReference type="PANTHER" id="PTHR47976">
    <property type="entry name" value="G-TYPE LECTIN S-RECEPTOR-LIKE SERINE/THREONINE-PROTEIN KINASE SD2-5"/>
    <property type="match status" value="1"/>
</dbReference>
<evidence type="ECO:0000256" key="2">
    <source>
        <dbReference type="ARBA" id="ARBA00023157"/>
    </source>
</evidence>
<feature type="signal peptide" evidence="4">
    <location>
        <begin position="1"/>
        <end position="28"/>
    </location>
</feature>
<accession>A0A8J6CTY8</accession>
<organism evidence="6 7">
    <name type="scientific">Gossypium anomalum</name>
    <dbReference type="NCBI Taxonomy" id="47600"/>
    <lineage>
        <taxon>Eukaryota</taxon>
        <taxon>Viridiplantae</taxon>
        <taxon>Streptophyta</taxon>
        <taxon>Embryophyta</taxon>
        <taxon>Tracheophyta</taxon>
        <taxon>Spermatophyta</taxon>
        <taxon>Magnoliopsida</taxon>
        <taxon>eudicotyledons</taxon>
        <taxon>Gunneridae</taxon>
        <taxon>Pentapetalae</taxon>
        <taxon>rosids</taxon>
        <taxon>malvids</taxon>
        <taxon>Malvales</taxon>
        <taxon>Malvaceae</taxon>
        <taxon>Malvoideae</taxon>
        <taxon>Gossypium</taxon>
    </lineage>
</organism>
<comment type="caution">
    <text evidence="6">The sequence shown here is derived from an EMBL/GenBank/DDBJ whole genome shotgun (WGS) entry which is preliminary data.</text>
</comment>
<reference evidence="6 7" key="1">
    <citation type="journal article" date="2021" name="bioRxiv">
        <title>The Gossypium anomalum genome as a resource for cotton improvement and evolutionary analysis of hybrid incompatibility.</title>
        <authorList>
            <person name="Grover C.E."/>
            <person name="Yuan D."/>
            <person name="Arick M.A."/>
            <person name="Miller E.R."/>
            <person name="Hu G."/>
            <person name="Peterson D.G."/>
            <person name="Wendel J.F."/>
            <person name="Udall J.A."/>
        </authorList>
    </citation>
    <scope>NUCLEOTIDE SEQUENCE [LARGE SCALE GENOMIC DNA]</scope>
    <source>
        <strain evidence="6">JFW-Udall</strain>
        <tissue evidence="6">Leaf</tissue>
    </source>
</reference>
<keyword evidence="1 4" id="KW-0732">Signal</keyword>
<keyword evidence="3" id="KW-0325">Glycoprotein</keyword>
<evidence type="ECO:0000256" key="4">
    <source>
        <dbReference type="SAM" id="SignalP"/>
    </source>
</evidence>
<dbReference type="PROSITE" id="PS50927">
    <property type="entry name" value="BULB_LECTIN"/>
    <property type="match status" value="2"/>
</dbReference>
<dbReference type="EMBL" id="JAHUZN010000010">
    <property type="protein sequence ID" value="KAG8482270.1"/>
    <property type="molecule type" value="Genomic_DNA"/>
</dbReference>
<dbReference type="GO" id="GO:0048544">
    <property type="term" value="P:recognition of pollen"/>
    <property type="evidence" value="ECO:0007669"/>
    <property type="project" value="InterPro"/>
</dbReference>
<evidence type="ECO:0000256" key="3">
    <source>
        <dbReference type="ARBA" id="ARBA00023180"/>
    </source>
</evidence>
<keyword evidence="2" id="KW-1015">Disulfide bond</keyword>
<dbReference type="CDD" id="cd01098">
    <property type="entry name" value="PAN_AP_plant"/>
    <property type="match status" value="1"/>
</dbReference>
<evidence type="ECO:0000313" key="7">
    <source>
        <dbReference type="Proteomes" id="UP000701853"/>
    </source>
</evidence>
<protein>
    <recommendedName>
        <fullName evidence="5">Bulb-type lectin domain-containing protein</fullName>
    </recommendedName>
</protein>
<dbReference type="AlphaFoldDB" id="A0A8J6CTY8"/>
<dbReference type="Proteomes" id="UP000701853">
    <property type="component" value="Chromosome 10"/>
</dbReference>
<dbReference type="InterPro" id="IPR036426">
    <property type="entry name" value="Bulb-type_lectin_dom_sf"/>
</dbReference>
<dbReference type="InterPro" id="IPR001480">
    <property type="entry name" value="Bulb-type_lectin_dom"/>
</dbReference>
<feature type="chain" id="PRO_5035154065" description="Bulb-type lectin domain-containing protein" evidence="4">
    <location>
        <begin position="29"/>
        <end position="806"/>
    </location>
</feature>
<evidence type="ECO:0000313" key="6">
    <source>
        <dbReference type="EMBL" id="KAG8482270.1"/>
    </source>
</evidence>
<dbReference type="InterPro" id="IPR051343">
    <property type="entry name" value="G-type_lectin_kinases/EP1-like"/>
</dbReference>
<dbReference type="Pfam" id="PF00954">
    <property type="entry name" value="S_locus_glycop"/>
    <property type="match status" value="2"/>
</dbReference>
<name>A0A8J6CTY8_9ROSI</name>
<feature type="domain" description="Bulb-type lectin" evidence="5">
    <location>
        <begin position="406"/>
        <end position="527"/>
    </location>
</feature>
<dbReference type="CDD" id="cd00028">
    <property type="entry name" value="B_lectin"/>
    <property type="match status" value="2"/>
</dbReference>
<dbReference type="OrthoDB" id="1884773at2759"/>
<dbReference type="Gene3D" id="2.90.10.10">
    <property type="entry name" value="Bulb-type lectin domain"/>
    <property type="match status" value="2"/>
</dbReference>
<dbReference type="InterPro" id="IPR000858">
    <property type="entry name" value="S_locus_glycoprot_dom"/>
</dbReference>
<proteinExistence type="predicted"/>
<dbReference type="Pfam" id="PF01453">
    <property type="entry name" value="B_lectin"/>
    <property type="match status" value="1"/>
</dbReference>
<gene>
    <name evidence="6" type="ORF">CXB51_026981</name>
</gene>
<evidence type="ECO:0000259" key="5">
    <source>
        <dbReference type="PROSITE" id="PS50927"/>
    </source>
</evidence>
<evidence type="ECO:0000256" key="1">
    <source>
        <dbReference type="ARBA" id="ARBA00022729"/>
    </source>
</evidence>